<dbReference type="GO" id="GO:0005524">
    <property type="term" value="F:ATP binding"/>
    <property type="evidence" value="ECO:0007669"/>
    <property type="project" value="UniProtKB-KW"/>
</dbReference>
<evidence type="ECO:0000313" key="18">
    <source>
        <dbReference type="Proteomes" id="UP000274131"/>
    </source>
</evidence>
<keyword evidence="5 10" id="KW-0067">ATP-binding</keyword>
<dbReference type="InterPro" id="IPR009080">
    <property type="entry name" value="tRNAsynth_Ia_anticodon-bd"/>
</dbReference>
<dbReference type="WBParaSite" id="EVEC_0000146001-mRNA-1">
    <property type="protein sequence ID" value="EVEC_0000146001-mRNA-1"/>
    <property type="gene ID" value="EVEC_0000146001"/>
</dbReference>
<dbReference type="NCBIfam" id="TIGR00395">
    <property type="entry name" value="leuS_arch"/>
    <property type="match status" value="1"/>
</dbReference>
<dbReference type="FunFam" id="3.90.740.10:FF:000001">
    <property type="entry name" value="Leucine--tRNA ligase, cytoplasmic"/>
    <property type="match status" value="1"/>
</dbReference>
<organism evidence="19">
    <name type="scientific">Enterobius vermicularis</name>
    <name type="common">Human pinworm</name>
    <dbReference type="NCBI Taxonomy" id="51028"/>
    <lineage>
        <taxon>Eukaryota</taxon>
        <taxon>Metazoa</taxon>
        <taxon>Ecdysozoa</taxon>
        <taxon>Nematoda</taxon>
        <taxon>Chromadorea</taxon>
        <taxon>Rhabditida</taxon>
        <taxon>Spirurina</taxon>
        <taxon>Oxyuridomorpha</taxon>
        <taxon>Oxyuroidea</taxon>
        <taxon>Oxyuridae</taxon>
        <taxon>Enterobius</taxon>
    </lineage>
</organism>
<dbReference type="InterPro" id="IPR004493">
    <property type="entry name" value="Leu-tRNA-synth_Ia_arc/euk"/>
</dbReference>
<keyword evidence="3 10" id="KW-0436">Ligase</keyword>
<dbReference type="Gene3D" id="3.40.50.620">
    <property type="entry name" value="HUPs"/>
    <property type="match status" value="1"/>
</dbReference>
<dbReference type="GO" id="GO:0004823">
    <property type="term" value="F:leucine-tRNA ligase activity"/>
    <property type="evidence" value="ECO:0007669"/>
    <property type="project" value="UniProtKB-EC"/>
</dbReference>
<dbReference type="InterPro" id="IPR015413">
    <property type="entry name" value="Methionyl/Leucyl_tRNA_Synth"/>
</dbReference>
<keyword evidence="11" id="KW-1133">Transmembrane helix</keyword>
<dbReference type="InterPro" id="IPR013155">
    <property type="entry name" value="M/V/L/I-tRNA-synth_anticd-bd"/>
</dbReference>
<evidence type="ECO:0000256" key="10">
    <source>
        <dbReference type="RuleBase" id="RU363035"/>
    </source>
</evidence>
<evidence type="ECO:0000256" key="5">
    <source>
        <dbReference type="ARBA" id="ARBA00022840"/>
    </source>
</evidence>
<keyword evidence="18" id="KW-1185">Reference proteome</keyword>
<dbReference type="EC" id="6.1.1.4" evidence="2"/>
<sequence>MAAKERRKVAELLEIEKEVQRLWEERRIFECDAPDESATPKFMTTFPYPYMNGRLHLGHTFTLSKCEFAVGFQRLQGKKCLFPFGFHCTGMPIRACADKLKREIALYGSPPVFPATESEPVEKREITADEVIKDKSKSKKSKAVAKGGTAKYQWQIMRSQGLKDEEIADFADTRYWLKYFPQHCIADLKQMGLKVDWRRSFLTTDVNPYYDSFVCWQFRKLREAKKIEFGKRYTIYSPKDGQPCMDHDRSSGEGVSAQEFTLIKMKVLDPKPKVLMNIDRPIYLVAATLRPETMYGQTNCYVHPDILYSAFFAKQDESEVFIATERAARNMSFQGLTAVNGVIHFVDGLEKVPGKEILGAKLKSPLTKYEYVYALPMLTIIEDRGTGVVTSVPSDAPDDYAALSDLKKNSNLRKRYGITDEMVIPFEPIPIIDIPTYGNLAAVLMCERFKIESQYEKEKLEEAKKEVYLKGFYDGVMLVGDYAGQKTADVKKKIRDDMIARNEADKYVEPERKVISRSGDECVVALCDQWYLNYGDKEWKEETKQALSKLNTYSDEVRRNLEATIDWLHEYACSRSYGLGTKLPWDRQYLIESLSDSTIYNAYYTVAHLLQSDIEGQKAGPLGVRLCTILMKKLAKLRKEFLYWYPVDMRASGKDLIQNHLTFYLFNHVAIWKGLPQFWPAGIRANGHLLLNNEKMSKHTGNFMTLFEAVKTFSADGMRLSLADAGDFVEDANFVYSMADAGVLRLHNLIAWVQEMVLLRQQNGFRLDSKSSFADRVFENAMNKAISVTASNYKQTFFKEALRTGFFEYQYRELCGGDSGMRADLVFRWIETQALILSPICPHVCEKIWNILGKVSIIFSCCCCSYASVLFIYYIFRSSSVMEFRTRLKNHFVAKKKATTVHAGPPTEAIIYIAREYPSWQREVLGALDEICKKNNGALPDNKEIFSSLIAKDSLKKVLKKVMPFVQMVKDNFAVIGVKAFEVGSPFDQAAVLYENMDYILSTLELEKVTVRDVTEPGVEKNLVEMTYPGRPVIMYMSQRSGVDITFRNVDVSSGLFSLKFNVLDGDTVTTLERRIRRLNRSIKREYKVC</sequence>
<dbReference type="STRING" id="51028.A0A158Q9A4"/>
<dbReference type="InterPro" id="IPR054509">
    <property type="entry name" value="LARS1_ULD"/>
</dbReference>
<dbReference type="PANTHER" id="PTHR45794:SF1">
    <property type="entry name" value="LEUCINE--TRNA LIGASE, CYTOPLASMIC"/>
    <property type="match status" value="1"/>
</dbReference>
<dbReference type="Pfam" id="PF09334">
    <property type="entry name" value="tRNA-synt_1g"/>
    <property type="match status" value="1"/>
</dbReference>
<evidence type="ECO:0000256" key="1">
    <source>
        <dbReference type="ARBA" id="ARBA00005594"/>
    </source>
</evidence>
<evidence type="ECO:0000259" key="13">
    <source>
        <dbReference type="Pfam" id="PF08264"/>
    </source>
</evidence>
<protein>
    <recommendedName>
        <fullName evidence="2">leucine--tRNA ligase</fullName>
        <ecNumber evidence="2">6.1.1.4</ecNumber>
    </recommendedName>
    <alternativeName>
        <fullName evidence="8">Leucyl-tRNA synthetase</fullName>
    </alternativeName>
</protein>
<comment type="similarity">
    <text evidence="1 10">Belongs to the class-I aminoacyl-tRNA synthetase family.</text>
</comment>
<evidence type="ECO:0000313" key="17">
    <source>
        <dbReference type="EMBL" id="VDD86025.1"/>
    </source>
</evidence>
<dbReference type="InterPro" id="IPR055416">
    <property type="entry name" value="RBD_LARS1"/>
</dbReference>
<reference evidence="17 18" key="2">
    <citation type="submission" date="2018-10" db="EMBL/GenBank/DDBJ databases">
        <authorList>
            <consortium name="Pathogen Informatics"/>
        </authorList>
    </citation>
    <scope>NUCLEOTIDE SEQUENCE [LARGE SCALE GENOMIC DNA]</scope>
</reference>
<dbReference type="GO" id="GO:0002161">
    <property type="term" value="F:aminoacyl-tRNA deacylase activity"/>
    <property type="evidence" value="ECO:0007669"/>
    <property type="project" value="InterPro"/>
</dbReference>
<evidence type="ECO:0000259" key="16">
    <source>
        <dbReference type="Pfam" id="PF24810"/>
    </source>
</evidence>
<evidence type="ECO:0000313" key="19">
    <source>
        <dbReference type="WBParaSite" id="EVEC_0000146001-mRNA-1"/>
    </source>
</evidence>
<name>A0A158Q9A4_ENTVE</name>
<dbReference type="CDD" id="cd00812">
    <property type="entry name" value="LeuRS_core"/>
    <property type="match status" value="1"/>
</dbReference>
<reference evidence="19" key="1">
    <citation type="submission" date="2016-04" db="UniProtKB">
        <authorList>
            <consortium name="WormBaseParasite"/>
        </authorList>
    </citation>
    <scope>IDENTIFICATION</scope>
</reference>
<dbReference type="InterPro" id="IPR002300">
    <property type="entry name" value="aa-tRNA-synth_Ia"/>
</dbReference>
<evidence type="ECO:0000256" key="6">
    <source>
        <dbReference type="ARBA" id="ARBA00022917"/>
    </source>
</evidence>
<dbReference type="InterPro" id="IPR014729">
    <property type="entry name" value="Rossmann-like_a/b/a_fold"/>
</dbReference>
<dbReference type="FunFam" id="3.40.50.620:FF:000326">
    <property type="entry name" value="Leucine--tRNA ligase, cytoplasmic"/>
    <property type="match status" value="1"/>
</dbReference>
<evidence type="ECO:0000259" key="14">
    <source>
        <dbReference type="Pfam" id="PF09334"/>
    </source>
</evidence>
<dbReference type="Gene3D" id="1.10.730.10">
    <property type="entry name" value="Isoleucyl-tRNA Synthetase, Domain 1"/>
    <property type="match status" value="1"/>
</dbReference>
<keyword evidence="11" id="KW-0812">Transmembrane</keyword>
<dbReference type="InterPro" id="IPR001412">
    <property type="entry name" value="aa-tRNA-synth_I_CS"/>
</dbReference>
<dbReference type="SUPFAM" id="SSF47323">
    <property type="entry name" value="Anticodon-binding domain of a subclass of class I aminoacyl-tRNA synthetases"/>
    <property type="match status" value="1"/>
</dbReference>
<dbReference type="AlphaFoldDB" id="A0A158Q9A4"/>
<evidence type="ECO:0000256" key="4">
    <source>
        <dbReference type="ARBA" id="ARBA00022741"/>
    </source>
</evidence>
<feature type="domain" description="Methionyl/Valyl/Leucyl/Isoleucyl-tRNA synthetase anticodon-binding" evidence="13">
    <location>
        <begin position="775"/>
        <end position="859"/>
    </location>
</feature>
<keyword evidence="6 10" id="KW-0648">Protein biosynthesis</keyword>
<feature type="domain" description="Aminoacyl-tRNA synthetase class Ia" evidence="12">
    <location>
        <begin position="19"/>
        <end position="99"/>
    </location>
</feature>
<dbReference type="InterPro" id="IPR009008">
    <property type="entry name" value="Val/Leu/Ile-tRNA-synth_edit"/>
</dbReference>
<dbReference type="SUPFAM" id="SSF52374">
    <property type="entry name" value="Nucleotidylyl transferase"/>
    <property type="match status" value="1"/>
</dbReference>
<comment type="catalytic activity">
    <reaction evidence="9">
        <text>tRNA(Leu) + L-leucine + ATP = L-leucyl-tRNA(Leu) + AMP + diphosphate</text>
        <dbReference type="Rhea" id="RHEA:11688"/>
        <dbReference type="Rhea" id="RHEA-COMP:9613"/>
        <dbReference type="Rhea" id="RHEA-COMP:9622"/>
        <dbReference type="ChEBI" id="CHEBI:30616"/>
        <dbReference type="ChEBI" id="CHEBI:33019"/>
        <dbReference type="ChEBI" id="CHEBI:57427"/>
        <dbReference type="ChEBI" id="CHEBI:78442"/>
        <dbReference type="ChEBI" id="CHEBI:78494"/>
        <dbReference type="ChEBI" id="CHEBI:456215"/>
        <dbReference type="EC" id="6.1.1.4"/>
    </reaction>
</comment>
<evidence type="ECO:0000256" key="2">
    <source>
        <dbReference type="ARBA" id="ARBA00013164"/>
    </source>
</evidence>
<feature type="domain" description="Leucine--tRNA ligase RagD-binding" evidence="16">
    <location>
        <begin position="913"/>
        <end position="983"/>
    </location>
</feature>
<evidence type="ECO:0000256" key="11">
    <source>
        <dbReference type="SAM" id="Phobius"/>
    </source>
</evidence>
<evidence type="ECO:0000256" key="3">
    <source>
        <dbReference type="ARBA" id="ARBA00022598"/>
    </source>
</evidence>
<keyword evidence="7 10" id="KW-0030">Aminoacyl-tRNA synthetase</keyword>
<dbReference type="Gene3D" id="3.90.740.10">
    <property type="entry name" value="Valyl/Leucyl/Isoleucyl-tRNA synthetase, editing domain"/>
    <property type="match status" value="1"/>
</dbReference>
<proteinExistence type="inferred from homology"/>
<dbReference type="GO" id="GO:0006429">
    <property type="term" value="P:leucyl-tRNA aminoacylation"/>
    <property type="evidence" value="ECO:0007669"/>
    <property type="project" value="InterPro"/>
</dbReference>
<feature type="domain" description="Methionyl/Leucyl tRNA synthetase" evidence="14">
    <location>
        <begin position="652"/>
        <end position="736"/>
    </location>
</feature>
<dbReference type="Pfam" id="PF24810">
    <property type="entry name" value="RBD_LARS1"/>
    <property type="match status" value="1"/>
</dbReference>
<feature type="transmembrane region" description="Helical" evidence="11">
    <location>
        <begin position="855"/>
        <end position="876"/>
    </location>
</feature>
<dbReference type="EMBL" id="UXUI01007178">
    <property type="protein sequence ID" value="VDD86025.1"/>
    <property type="molecule type" value="Genomic_DNA"/>
</dbReference>
<feature type="domain" description="Leucine--tRNA ligase ubiquitin-like" evidence="15">
    <location>
        <begin position="1040"/>
        <end position="1089"/>
    </location>
</feature>
<dbReference type="Proteomes" id="UP000274131">
    <property type="component" value="Unassembled WGS sequence"/>
</dbReference>
<dbReference type="SUPFAM" id="SSF50677">
    <property type="entry name" value="ValRS/IleRS/LeuRS editing domain"/>
    <property type="match status" value="1"/>
</dbReference>
<evidence type="ECO:0000259" key="15">
    <source>
        <dbReference type="Pfam" id="PF22947"/>
    </source>
</evidence>
<evidence type="ECO:0000256" key="8">
    <source>
        <dbReference type="ARBA" id="ARBA00030520"/>
    </source>
</evidence>
<dbReference type="PROSITE" id="PS00178">
    <property type="entry name" value="AA_TRNA_LIGASE_I"/>
    <property type="match status" value="1"/>
</dbReference>
<accession>A0A158Q9A4</accession>
<evidence type="ECO:0000256" key="9">
    <source>
        <dbReference type="ARBA" id="ARBA00047469"/>
    </source>
</evidence>
<dbReference type="Pfam" id="PF00133">
    <property type="entry name" value="tRNA-synt_1"/>
    <property type="match status" value="1"/>
</dbReference>
<dbReference type="Pfam" id="PF08264">
    <property type="entry name" value="Anticodon_1"/>
    <property type="match status" value="1"/>
</dbReference>
<keyword evidence="4 10" id="KW-0547">Nucleotide-binding</keyword>
<dbReference type="OrthoDB" id="10249672at2759"/>
<keyword evidence="11" id="KW-0472">Membrane</keyword>
<dbReference type="PANTHER" id="PTHR45794">
    <property type="entry name" value="LEUCYL-TRNA SYNTHETASE"/>
    <property type="match status" value="1"/>
</dbReference>
<dbReference type="Pfam" id="PF22947">
    <property type="entry name" value="ULD_3"/>
    <property type="match status" value="1"/>
</dbReference>
<evidence type="ECO:0000259" key="12">
    <source>
        <dbReference type="Pfam" id="PF00133"/>
    </source>
</evidence>
<gene>
    <name evidence="17" type="ORF">EVEC_LOCUS1168</name>
</gene>
<evidence type="ECO:0000256" key="7">
    <source>
        <dbReference type="ARBA" id="ARBA00023146"/>
    </source>
</evidence>